<evidence type="ECO:0000313" key="3">
    <source>
        <dbReference type="Proteomes" id="UP000587800"/>
    </source>
</evidence>
<dbReference type="Proteomes" id="UP000587800">
    <property type="component" value="Unassembled WGS sequence"/>
</dbReference>
<dbReference type="EMBL" id="JAASUB010000006">
    <property type="protein sequence ID" value="MBC1509409.1"/>
    <property type="molecule type" value="Genomic_DNA"/>
</dbReference>
<evidence type="ECO:0000256" key="1">
    <source>
        <dbReference type="SAM" id="Coils"/>
    </source>
</evidence>
<evidence type="ECO:0000313" key="2">
    <source>
        <dbReference type="EMBL" id="MBC1509409.1"/>
    </source>
</evidence>
<reference evidence="2 3" key="1">
    <citation type="submission" date="2020-03" db="EMBL/GenBank/DDBJ databases">
        <title>Soil Listeria distribution.</title>
        <authorList>
            <person name="Liao J."/>
            <person name="Wiedmann M."/>
        </authorList>
    </citation>
    <scope>NUCLEOTIDE SEQUENCE [LARGE SCALE GENOMIC DNA]</scope>
    <source>
        <strain evidence="2 3">FSL L7-1515</strain>
    </source>
</reference>
<comment type="caution">
    <text evidence="2">The sequence shown here is derived from an EMBL/GenBank/DDBJ whole genome shotgun (WGS) entry which is preliminary data.</text>
</comment>
<organism evidence="2 3">
    <name type="scientific">Listeria immobilis</name>
    <dbReference type="NCBI Taxonomy" id="2713502"/>
    <lineage>
        <taxon>Bacteria</taxon>
        <taxon>Bacillati</taxon>
        <taxon>Bacillota</taxon>
        <taxon>Bacilli</taxon>
        <taxon>Bacillales</taxon>
        <taxon>Listeriaceae</taxon>
        <taxon>Listeria</taxon>
    </lineage>
</organism>
<gene>
    <name evidence="2" type="ORF">HCJ59_05825</name>
</gene>
<proteinExistence type="predicted"/>
<accession>A0ABR6SUZ2</accession>
<dbReference type="RefSeq" id="WP_185395609.1">
    <property type="nucleotide sequence ID" value="NZ_JAASTZ010000005.1"/>
</dbReference>
<protein>
    <submittedName>
        <fullName evidence="2">Uncharacterized protein</fullName>
    </submittedName>
</protein>
<name>A0ABR6SUZ2_9LIST</name>
<keyword evidence="3" id="KW-1185">Reference proteome</keyword>
<sequence length="200" mass="23673">MKKNVSILFSVLFLVILLAYSFYYYQQADDAKEEVKKMEQEVKKKNNTIKELKKEKRTYEKYSEQNKEEQKAKTKAKTKAYQDSKVIAKQLEQNENVLHAFFDYTNQDERLNVLKEYVQSDLLDMMKQAQSDSEQQQVTSHLEGSQVYYSKTEKGFSTLNVINVSIESEKHEDVVMMLVHFNYIEEDGVYKVTQSKFTEY</sequence>
<feature type="coiled-coil region" evidence="1">
    <location>
        <begin position="25"/>
        <end position="79"/>
    </location>
</feature>
<keyword evidence="1" id="KW-0175">Coiled coil</keyword>